<dbReference type="SMART" id="SM00365">
    <property type="entry name" value="LRR_SD22"/>
    <property type="match status" value="3"/>
</dbReference>
<dbReference type="Proteomes" id="UP001152795">
    <property type="component" value="Unassembled WGS sequence"/>
</dbReference>
<dbReference type="PROSITE" id="PS51450">
    <property type="entry name" value="LRR"/>
    <property type="match status" value="3"/>
</dbReference>
<dbReference type="Gene3D" id="3.80.10.10">
    <property type="entry name" value="Ribonuclease Inhibitor"/>
    <property type="match status" value="1"/>
</dbReference>
<dbReference type="GO" id="GO:0036158">
    <property type="term" value="P:outer dynein arm assembly"/>
    <property type="evidence" value="ECO:0007669"/>
    <property type="project" value="TreeGrafter"/>
</dbReference>
<dbReference type="EMBL" id="CACRXK020017590">
    <property type="protein sequence ID" value="CAB4031391.1"/>
    <property type="molecule type" value="Genomic_DNA"/>
</dbReference>
<keyword evidence="1" id="KW-0433">Leucine-rich repeat</keyword>
<gene>
    <name evidence="3" type="ORF">PACLA_8A077269</name>
</gene>
<protein>
    <submittedName>
        <fullName evidence="3">Leucine-rich repeat-containing 61</fullName>
    </submittedName>
</protein>
<accession>A0A7D9LEP5</accession>
<dbReference type="SUPFAM" id="SSF52058">
    <property type="entry name" value="L domain-like"/>
    <property type="match status" value="1"/>
</dbReference>
<dbReference type="GO" id="GO:0005737">
    <property type="term" value="C:cytoplasm"/>
    <property type="evidence" value="ECO:0007669"/>
    <property type="project" value="TreeGrafter"/>
</dbReference>
<evidence type="ECO:0000256" key="1">
    <source>
        <dbReference type="ARBA" id="ARBA00022614"/>
    </source>
</evidence>
<reference evidence="3" key="1">
    <citation type="submission" date="2020-04" db="EMBL/GenBank/DDBJ databases">
        <authorList>
            <person name="Alioto T."/>
            <person name="Alioto T."/>
            <person name="Gomez Garrido J."/>
        </authorList>
    </citation>
    <scope>NUCLEOTIDE SEQUENCE</scope>
    <source>
        <strain evidence="3">A484AB</strain>
    </source>
</reference>
<comment type="caution">
    <text evidence="3">The sequence shown here is derived from an EMBL/GenBank/DDBJ whole genome shotgun (WGS) entry which is preliminary data.</text>
</comment>
<evidence type="ECO:0000313" key="3">
    <source>
        <dbReference type="EMBL" id="CAB4031391.1"/>
    </source>
</evidence>
<dbReference type="PRINTS" id="PR00019">
    <property type="entry name" value="LEURICHRPT"/>
</dbReference>
<dbReference type="InterPro" id="IPR032675">
    <property type="entry name" value="LRR_dom_sf"/>
</dbReference>
<keyword evidence="2" id="KW-0677">Repeat</keyword>
<evidence type="ECO:0000256" key="2">
    <source>
        <dbReference type="ARBA" id="ARBA00022737"/>
    </source>
</evidence>
<name>A0A7D9LEP5_PARCT</name>
<proteinExistence type="predicted"/>
<dbReference type="AlphaFoldDB" id="A0A7D9LEP5"/>
<dbReference type="PANTHER" id="PTHR18849">
    <property type="entry name" value="LEUCINE RICH REPEAT PROTEIN"/>
    <property type="match status" value="1"/>
</dbReference>
<dbReference type="PANTHER" id="PTHR18849:SF8">
    <property type="entry name" value="LEUCINE-RICH REPEAT-CONTAINING PROTEIN 61"/>
    <property type="match status" value="1"/>
</dbReference>
<evidence type="ECO:0000313" key="4">
    <source>
        <dbReference type="Proteomes" id="UP001152795"/>
    </source>
</evidence>
<sequence>MNTDSVVTKDLLKKVTGEFDVTSIIKLNARNLGINNLGIIGQCSGLMYLDLSENRISDLQQLEHLKDLTTLDLSCNRITNLAGLEGLESLESLNISGNLITSIDSLQPLCNLKFLESLRLEDKTKNISNPVCQTLSNYKTPICKFLPNISMLDGEKMLGEGAGLFQVCDDLEAKLNDLEDPKNKDPACDFDMNRFSECLDKKQSALLSEKTEKKVAWSAEQQFEDVLKQCRNLNEEADKAILDAKQALWGAPKDDVS</sequence>
<dbReference type="Pfam" id="PF14580">
    <property type="entry name" value="LRR_9"/>
    <property type="match status" value="1"/>
</dbReference>
<organism evidence="3 4">
    <name type="scientific">Paramuricea clavata</name>
    <name type="common">Red gorgonian</name>
    <name type="synonym">Violescent sea-whip</name>
    <dbReference type="NCBI Taxonomy" id="317549"/>
    <lineage>
        <taxon>Eukaryota</taxon>
        <taxon>Metazoa</taxon>
        <taxon>Cnidaria</taxon>
        <taxon>Anthozoa</taxon>
        <taxon>Octocorallia</taxon>
        <taxon>Malacalcyonacea</taxon>
        <taxon>Plexauridae</taxon>
        <taxon>Paramuricea</taxon>
    </lineage>
</organism>
<dbReference type="InterPro" id="IPR001611">
    <property type="entry name" value="Leu-rich_rpt"/>
</dbReference>
<keyword evidence="4" id="KW-1185">Reference proteome</keyword>
<dbReference type="OrthoDB" id="433501at2759"/>